<dbReference type="SMART" id="SM00997">
    <property type="entry name" value="AdoHcyase_NAD"/>
    <property type="match status" value="1"/>
</dbReference>
<dbReference type="SUPFAM" id="SSF51735">
    <property type="entry name" value="NAD(P)-binding Rossmann-fold domains"/>
    <property type="match status" value="1"/>
</dbReference>
<dbReference type="GeneTree" id="ENSGT00950000182981"/>
<dbReference type="GO" id="GO:0042802">
    <property type="term" value="F:identical protein binding"/>
    <property type="evidence" value="ECO:0007669"/>
    <property type="project" value="Ensembl"/>
</dbReference>
<dbReference type="Ensembl" id="ENSVURT00010019584.1">
    <property type="protein sequence ID" value="ENSVURP00010017240.1"/>
    <property type="gene ID" value="ENSVURG00010013168.1"/>
</dbReference>
<dbReference type="PANTHER" id="PTHR23420:SF3">
    <property type="entry name" value="S-ADENOSYLHOMOCYSTEINE HYDROLASE-LIKE PROTEIN 1"/>
    <property type="match status" value="1"/>
</dbReference>
<dbReference type="GO" id="GO:0038166">
    <property type="term" value="P:angiotensin-activated signaling pathway"/>
    <property type="evidence" value="ECO:0007669"/>
    <property type="project" value="Ensembl"/>
</dbReference>
<dbReference type="OrthoDB" id="10007170at2759"/>
<dbReference type="GO" id="GO:0006915">
    <property type="term" value="P:apoptotic process"/>
    <property type="evidence" value="ECO:0007669"/>
    <property type="project" value="Ensembl"/>
</dbReference>
<dbReference type="FunFam" id="3.40.50.1480:FF:000009">
    <property type="entry name" value="Adenosylhomocysteinase like 2"/>
    <property type="match status" value="1"/>
</dbReference>
<evidence type="ECO:0000313" key="11">
    <source>
        <dbReference type="Proteomes" id="UP000314987"/>
    </source>
</evidence>
<keyword evidence="3" id="KW-0963">Cytoplasm</keyword>
<keyword evidence="11" id="KW-1185">Reference proteome</keyword>
<feature type="compositionally biased region" description="Low complexity" evidence="8">
    <location>
        <begin position="68"/>
        <end position="87"/>
    </location>
</feature>
<dbReference type="GO" id="GO:0030234">
    <property type="term" value="F:enzyme regulator activity"/>
    <property type="evidence" value="ECO:0007669"/>
    <property type="project" value="Ensembl"/>
</dbReference>
<dbReference type="FunFam" id="3.40.50.720:FF:000035">
    <property type="entry name" value="Adenosylhomocysteinase"/>
    <property type="match status" value="1"/>
</dbReference>
<dbReference type="Gene3D" id="3.40.50.1480">
    <property type="entry name" value="Adenosylhomocysteinase-like"/>
    <property type="match status" value="3"/>
</dbReference>
<dbReference type="GO" id="GO:0031440">
    <property type="term" value="P:regulation of mRNA 3'-end processing"/>
    <property type="evidence" value="ECO:0007669"/>
    <property type="project" value="Ensembl"/>
</dbReference>
<dbReference type="GO" id="GO:0010765">
    <property type="term" value="P:positive regulation of sodium ion transport"/>
    <property type="evidence" value="ECO:0007669"/>
    <property type="project" value="Ensembl"/>
</dbReference>
<dbReference type="CDD" id="cd00401">
    <property type="entry name" value="SAHH"/>
    <property type="match status" value="1"/>
</dbReference>
<dbReference type="GO" id="GO:0016787">
    <property type="term" value="F:hydrolase activity"/>
    <property type="evidence" value="ECO:0007669"/>
    <property type="project" value="UniProtKB-KW"/>
</dbReference>
<dbReference type="Pfam" id="PF00670">
    <property type="entry name" value="AdoHcyase_NAD"/>
    <property type="match status" value="1"/>
</dbReference>
<reference evidence="10" key="3">
    <citation type="submission" date="2025-09" db="UniProtKB">
        <authorList>
            <consortium name="Ensembl"/>
        </authorList>
    </citation>
    <scope>IDENTIFICATION</scope>
</reference>
<dbReference type="InterPro" id="IPR020082">
    <property type="entry name" value="S-Ado-L-homoCys_hydrolase_CS"/>
</dbReference>
<evidence type="ECO:0000256" key="4">
    <source>
        <dbReference type="ARBA" id="ARBA00022563"/>
    </source>
</evidence>
<evidence type="ECO:0000256" key="7">
    <source>
        <dbReference type="RuleBase" id="RU004166"/>
    </source>
</evidence>
<dbReference type="GO" id="GO:1990456">
    <property type="term" value="P:mitochondrion-endoplasmic reticulum membrane tethering"/>
    <property type="evidence" value="ECO:0007669"/>
    <property type="project" value="Ensembl"/>
</dbReference>
<dbReference type="RefSeq" id="XP_027712557.1">
    <property type="nucleotide sequence ID" value="XM_027856756.1"/>
</dbReference>
<evidence type="ECO:0000259" key="9">
    <source>
        <dbReference type="SMART" id="SM00997"/>
    </source>
</evidence>
<dbReference type="Pfam" id="PF05221">
    <property type="entry name" value="AdoHcyase"/>
    <property type="match status" value="1"/>
</dbReference>
<dbReference type="NCBIfam" id="NF004005">
    <property type="entry name" value="PRK05476.2-3"/>
    <property type="match status" value="1"/>
</dbReference>
<dbReference type="GO" id="GO:0005829">
    <property type="term" value="C:cytosol"/>
    <property type="evidence" value="ECO:0007669"/>
    <property type="project" value="Ensembl"/>
</dbReference>
<dbReference type="InterPro" id="IPR015878">
    <property type="entry name" value="Ado_hCys_hydrolase_NAD-bd"/>
</dbReference>
<dbReference type="SUPFAM" id="SSF52283">
    <property type="entry name" value="Formate/glycerate dehydrogenase catalytic domain-like"/>
    <property type="match status" value="1"/>
</dbReference>
<dbReference type="GO" id="GO:0006611">
    <property type="term" value="P:protein export from nucleus"/>
    <property type="evidence" value="ECO:0007669"/>
    <property type="project" value="Ensembl"/>
</dbReference>
<dbReference type="GO" id="GO:0006730">
    <property type="term" value="P:one-carbon metabolic process"/>
    <property type="evidence" value="ECO:0007669"/>
    <property type="project" value="UniProtKB-KW"/>
</dbReference>
<feature type="region of interest" description="Disordered" evidence="8">
    <location>
        <begin position="56"/>
        <end position="107"/>
    </location>
</feature>
<protein>
    <submittedName>
        <fullName evidence="10">Adenosylhomocysteinase like 1</fullName>
    </submittedName>
</protein>
<dbReference type="SMART" id="SM00996">
    <property type="entry name" value="AdoHcyase"/>
    <property type="match status" value="1"/>
</dbReference>
<dbReference type="GO" id="GO:0042045">
    <property type="term" value="P:epithelial fluid transport"/>
    <property type="evidence" value="ECO:0007669"/>
    <property type="project" value="Ensembl"/>
</dbReference>
<comment type="similarity">
    <text evidence="2 7">Belongs to the adenosylhomocysteinase family.</text>
</comment>
<evidence type="ECO:0000256" key="5">
    <source>
        <dbReference type="ARBA" id="ARBA00022801"/>
    </source>
</evidence>
<dbReference type="PROSITE" id="PS00738">
    <property type="entry name" value="ADOHCYASE_1"/>
    <property type="match status" value="1"/>
</dbReference>
<dbReference type="PROSITE" id="PS00739">
    <property type="entry name" value="ADOHCYASE_2"/>
    <property type="match status" value="1"/>
</dbReference>
<dbReference type="GO" id="GO:0044233">
    <property type="term" value="C:mitochondria-associated endoplasmic reticulum membrane contact site"/>
    <property type="evidence" value="ECO:0007669"/>
    <property type="project" value="Ensembl"/>
</dbReference>
<keyword evidence="5" id="KW-0378">Hydrolase</keyword>
<feature type="domain" description="S-adenosyl-L-homocysteine hydrolase NAD binding" evidence="9">
    <location>
        <begin position="326"/>
        <end position="487"/>
    </location>
</feature>
<keyword evidence="6" id="KW-0520">NAD</keyword>
<dbReference type="GO" id="GO:0044070">
    <property type="term" value="P:regulation of monoatomic anion transport"/>
    <property type="evidence" value="ECO:0007669"/>
    <property type="project" value="Ensembl"/>
</dbReference>
<dbReference type="InterPro" id="IPR036291">
    <property type="entry name" value="NAD(P)-bd_dom_sf"/>
</dbReference>
<accession>A0A4X2L6D0</accession>
<dbReference type="OMA" id="QPTHLCE"/>
<dbReference type="GO" id="GO:0033353">
    <property type="term" value="P:S-adenosylmethionine cycle"/>
    <property type="evidence" value="ECO:0007669"/>
    <property type="project" value="TreeGrafter"/>
</dbReference>
<dbReference type="Gene3D" id="3.40.50.720">
    <property type="entry name" value="NAD(P)-binding Rossmann-like Domain"/>
    <property type="match status" value="1"/>
</dbReference>
<proteinExistence type="inferred from homology"/>
<evidence type="ECO:0000256" key="6">
    <source>
        <dbReference type="ARBA" id="ARBA00023027"/>
    </source>
</evidence>
<dbReference type="FunFam" id="3.40.50.1480:FF:000006">
    <property type="entry name" value="Adenosylhomocysteinase"/>
    <property type="match status" value="1"/>
</dbReference>
<dbReference type="Proteomes" id="UP000314987">
    <property type="component" value="Unassembled WGS sequence"/>
</dbReference>
<dbReference type="GeneID" id="114039117"/>
<reference evidence="10" key="2">
    <citation type="submission" date="2025-08" db="UniProtKB">
        <authorList>
            <consortium name="Ensembl"/>
        </authorList>
    </citation>
    <scope>IDENTIFICATION</scope>
</reference>
<keyword evidence="4" id="KW-0554">One-carbon metabolism</keyword>
<gene>
    <name evidence="10" type="primary">AHCYL1</name>
</gene>
<organism evidence="10 11">
    <name type="scientific">Vombatus ursinus</name>
    <name type="common">Common wombat</name>
    <dbReference type="NCBI Taxonomy" id="29139"/>
    <lineage>
        <taxon>Eukaryota</taxon>
        <taxon>Metazoa</taxon>
        <taxon>Chordata</taxon>
        <taxon>Craniata</taxon>
        <taxon>Vertebrata</taxon>
        <taxon>Euteleostomi</taxon>
        <taxon>Mammalia</taxon>
        <taxon>Metatheria</taxon>
        <taxon>Diprotodontia</taxon>
        <taxon>Vombatidae</taxon>
        <taxon>Vombatus</taxon>
    </lineage>
</organism>
<evidence type="ECO:0000256" key="2">
    <source>
        <dbReference type="ARBA" id="ARBA00007122"/>
    </source>
</evidence>
<comment type="cofactor">
    <cofactor evidence="1">
        <name>NAD(+)</name>
        <dbReference type="ChEBI" id="CHEBI:57540"/>
    </cofactor>
</comment>
<evidence type="ECO:0000256" key="1">
    <source>
        <dbReference type="ARBA" id="ARBA00001911"/>
    </source>
</evidence>
<dbReference type="FunFam" id="3.40.50.1480:FF:000007">
    <property type="entry name" value="Adenosylhomocysteinase"/>
    <property type="match status" value="1"/>
</dbReference>
<dbReference type="AlphaFoldDB" id="A0A4X2L6D0"/>
<dbReference type="PANTHER" id="PTHR23420">
    <property type="entry name" value="ADENOSYLHOMOCYSTEINASE"/>
    <property type="match status" value="1"/>
</dbReference>
<evidence type="ECO:0000256" key="8">
    <source>
        <dbReference type="SAM" id="MobiDB-lite"/>
    </source>
</evidence>
<evidence type="ECO:0000313" key="10">
    <source>
        <dbReference type="Ensembl" id="ENSVURP00010017240.1"/>
    </source>
</evidence>
<sequence>MSVPDAMPLPVAGVGVGEELKQAKEKEDAEKYSFMATVTKAPKKQIQFADDMQEFTKFPTKTGRRSLSRSISQSSTDSYSSAASYTDSSDDEVSPREKQQTNSKGSSNFCVKNIKQAEFGRREIEIAEQGIFYTGRESGNQRDLHDGVRQSMEKQKQVASAEDMSALISLRKRAQGEKPLAGAKIVGCTHITAQTAVLIETLCALGAQCRWSACNIYSTQNEVAAALAEAGVAVFAWKGESEDDFWWCIDRCVNMDGWQANMILDDGGDLTHWVYKKYPNVFKKIRGIVEESVTGVHRLYQLSKAGKLCVPAMNVNDSVTKQKFDNLYCCRESILDGLKRTTDVMFGGKQVVVCGYGEVGKGCCAALKALGAIVYITEIDPICALQACMDGFRVVKLNEVIRQVDVVITCTGNKNVVTREHLDRMKNSCIVCNMGHSNTEIDVTSLRTPELTWERVRSQVDHVIWPDGKRVVLLAEGRLLNLSCSTVPTFVLSITATTQALALIELYNAPEGRYKQDVYLLPKKMDEYVASLHLPSFDAHLTELTDDQAKYLGLNKNGPFKPNYYRY</sequence>
<dbReference type="InterPro" id="IPR042172">
    <property type="entry name" value="Adenosylhomocyst_ase-like_sf"/>
</dbReference>
<dbReference type="InterPro" id="IPR000043">
    <property type="entry name" value="Adenosylhomocysteinase-like"/>
</dbReference>
<evidence type="ECO:0000256" key="3">
    <source>
        <dbReference type="ARBA" id="ARBA00022490"/>
    </source>
</evidence>
<dbReference type="STRING" id="29139.ENSVURP00010017240"/>
<dbReference type="NCBIfam" id="TIGR00936">
    <property type="entry name" value="ahcY"/>
    <property type="match status" value="1"/>
</dbReference>
<reference evidence="11" key="1">
    <citation type="submission" date="2018-12" db="EMBL/GenBank/DDBJ databases">
        <authorList>
            <person name="Yazar S."/>
        </authorList>
    </citation>
    <scope>NUCLEOTIDE SEQUENCE [LARGE SCALE GENOMIC DNA]</scope>
</reference>
<dbReference type="CTD" id="10768"/>
<name>A0A4X2L6D0_VOMUR</name>
<dbReference type="GO" id="GO:0051592">
    <property type="term" value="P:response to calcium ion"/>
    <property type="evidence" value="ECO:0007669"/>
    <property type="project" value="Ensembl"/>
</dbReference>